<dbReference type="InterPro" id="IPR051157">
    <property type="entry name" value="PDH/Transketolase"/>
</dbReference>
<dbReference type="SMART" id="SM00861">
    <property type="entry name" value="Transket_pyr"/>
    <property type="match status" value="1"/>
</dbReference>
<dbReference type="SUPFAM" id="SSF52922">
    <property type="entry name" value="TK C-terminal domain-like"/>
    <property type="match status" value="1"/>
</dbReference>
<dbReference type="PANTHER" id="PTHR43825:SF1">
    <property type="entry name" value="TRANSKETOLASE-LIKE PYRIMIDINE-BINDING DOMAIN-CONTAINING PROTEIN"/>
    <property type="match status" value="1"/>
</dbReference>
<comment type="caution">
    <text evidence="2">The sequence shown here is derived from an EMBL/GenBank/DDBJ whole genome shotgun (WGS) entry which is preliminary data.</text>
</comment>
<proteinExistence type="predicted"/>
<name>A0A326U6P7_THEHA</name>
<dbReference type="Pfam" id="PF02779">
    <property type="entry name" value="Transket_pyr"/>
    <property type="match status" value="1"/>
</dbReference>
<reference evidence="2 3" key="1">
    <citation type="submission" date="2018-06" db="EMBL/GenBank/DDBJ databases">
        <title>Genomic Encyclopedia of Archaeal and Bacterial Type Strains, Phase II (KMG-II): from individual species to whole genera.</title>
        <authorList>
            <person name="Goeker M."/>
        </authorList>
    </citation>
    <scope>NUCLEOTIDE SEQUENCE [LARGE SCALE GENOMIC DNA]</scope>
    <source>
        <strain evidence="2 3">ATCC BAA-1881</strain>
    </source>
</reference>
<dbReference type="CDD" id="cd07033">
    <property type="entry name" value="TPP_PYR_DXS_TK_like"/>
    <property type="match status" value="1"/>
</dbReference>
<dbReference type="InterPro" id="IPR033248">
    <property type="entry name" value="Transketolase_C"/>
</dbReference>
<dbReference type="InterPro" id="IPR009014">
    <property type="entry name" value="Transketo_C/PFOR_II"/>
</dbReference>
<dbReference type="SUPFAM" id="SSF52518">
    <property type="entry name" value="Thiamin diphosphate-binding fold (THDP-binding)"/>
    <property type="match status" value="1"/>
</dbReference>
<gene>
    <name evidence="2" type="ORF">EI42_02836</name>
</gene>
<dbReference type="Pfam" id="PF02780">
    <property type="entry name" value="Transketolase_C"/>
    <property type="match status" value="1"/>
</dbReference>
<organism evidence="2 3">
    <name type="scientific">Thermosporothrix hazakensis</name>
    <dbReference type="NCBI Taxonomy" id="644383"/>
    <lineage>
        <taxon>Bacteria</taxon>
        <taxon>Bacillati</taxon>
        <taxon>Chloroflexota</taxon>
        <taxon>Ktedonobacteria</taxon>
        <taxon>Ktedonobacterales</taxon>
        <taxon>Thermosporotrichaceae</taxon>
        <taxon>Thermosporothrix</taxon>
    </lineage>
</organism>
<dbReference type="Gene3D" id="3.40.50.970">
    <property type="match status" value="1"/>
</dbReference>
<evidence type="ECO:0000313" key="3">
    <source>
        <dbReference type="Proteomes" id="UP000248806"/>
    </source>
</evidence>
<dbReference type="AlphaFoldDB" id="A0A326U6P7"/>
<dbReference type="RefSeq" id="WP_211326167.1">
    <property type="nucleotide sequence ID" value="NZ_BIFX01000001.1"/>
</dbReference>
<dbReference type="Gene3D" id="3.40.50.920">
    <property type="match status" value="1"/>
</dbReference>
<protein>
    <submittedName>
        <fullName evidence="2">Transketolase</fullName>
    </submittedName>
</protein>
<evidence type="ECO:0000259" key="1">
    <source>
        <dbReference type="SMART" id="SM00861"/>
    </source>
</evidence>
<dbReference type="PANTHER" id="PTHR43825">
    <property type="entry name" value="PYRUVATE DEHYDROGENASE E1 COMPONENT"/>
    <property type="match status" value="1"/>
</dbReference>
<evidence type="ECO:0000313" key="2">
    <source>
        <dbReference type="EMBL" id="PZW29540.1"/>
    </source>
</evidence>
<dbReference type="EMBL" id="QKUF01000008">
    <property type="protein sequence ID" value="PZW29540.1"/>
    <property type="molecule type" value="Genomic_DNA"/>
</dbReference>
<keyword evidence="3" id="KW-1185">Reference proteome</keyword>
<dbReference type="Proteomes" id="UP000248806">
    <property type="component" value="Unassembled WGS sequence"/>
</dbReference>
<sequence length="305" mass="33851">MSVAIEQRMRHHMKPLFLDILGRDPRTTVVLADISEDILTDVIERYPDRVINVGIMEQTMISAAAGLALEGFIPIVHTLTPFLVERPYEQLKDDFIYQRLGGNFISSGASYDYSIQGMTHHGPADVALLRNLPGMQIVVPGTTEEFDSLFRQAYANGAPTYYRLSTEENPAPQDTTFGKLTVVQRGTQATVIAVGPMLGRVLEAVGDLDVTVLYCTTVAPFDAETLHAEQRGDAVILVEPYYEGALVPEITAALEDRPVRIKAIGVPHQILSRYGTYQQHNEALGLTARGIRDRITRFLQQPTRQ</sequence>
<dbReference type="InterPro" id="IPR005475">
    <property type="entry name" value="Transketolase-like_Pyr-bd"/>
</dbReference>
<dbReference type="InterPro" id="IPR029061">
    <property type="entry name" value="THDP-binding"/>
</dbReference>
<feature type="domain" description="Transketolase-like pyrimidine-binding" evidence="1">
    <location>
        <begin position="7"/>
        <end position="172"/>
    </location>
</feature>
<accession>A0A326U6P7</accession>